<evidence type="ECO:0000313" key="4">
    <source>
        <dbReference type="Proteomes" id="UP000655588"/>
    </source>
</evidence>
<sequence>MSNKTNSAKKIVSTRSNKNTVETNHHLVFLSLNFNYVMHLQPDTEIIVKIKRPSTMVSSIPTSHKSIEEKKRPSNSDTYQNWSRLFREQNKAVIKPTVSLSGSKSSKHDSETKETKKHFSNHQKLDHKFLDEIPVKQTSQKRVEEHVKSTPHTTNPSTISIPSTVESVVVYDKGIQCDGIYDYSDDKFGVFNPVRTLNFLIKELVHLVKDDKANEILANMEQALVRISMEPNRSPIVQDLEAKLERTKQINSIYETIREERDSLLRRQVHEQRLLLSNVQERQLDLETTEKTQKQELEKAIKTIQARDKTITELTEKMNGYESSQKIVAELRMNLAEQTEHVRRLNSEMQHLRLEKEKLSVLSSYKDSLLTEHRNTIKELQCVADQLSNLKDIREESLNPQMSFVHEQRLCSSRTSTSSHDSNIHTSWHDVPDISLSTVDHDASKLKNVQDFLHKSNKIPVFSKIQDENLGNKQIKNIKESSTKDLEFISLPAGESSLTLLPSYKDLGCTEINKSVDQEKDDALMFSNKRTDNLHNFKDTNKISSEHLNLSIEKNTIKELARMTKSVESDKKQSLPDNIIDCNITEQFQNIVQDIRMQSRIPVNVPSPLRSYPHPEWSDSTLPSISTASDSEYREM</sequence>
<evidence type="ECO:0000256" key="2">
    <source>
        <dbReference type="SAM" id="MobiDB-lite"/>
    </source>
</evidence>
<feature type="region of interest" description="Disordered" evidence="2">
    <location>
        <begin position="96"/>
        <end position="121"/>
    </location>
</feature>
<keyword evidence="1" id="KW-0175">Coiled coil</keyword>
<dbReference type="Proteomes" id="UP000655588">
    <property type="component" value="Unassembled WGS sequence"/>
</dbReference>
<gene>
    <name evidence="3" type="ORF">E2986_01125</name>
</gene>
<protein>
    <submittedName>
        <fullName evidence="3">Uncharacterized protein</fullName>
    </submittedName>
</protein>
<organism evidence="3 4">
    <name type="scientific">Frieseomelitta varia</name>
    <dbReference type="NCBI Taxonomy" id="561572"/>
    <lineage>
        <taxon>Eukaryota</taxon>
        <taxon>Metazoa</taxon>
        <taxon>Ecdysozoa</taxon>
        <taxon>Arthropoda</taxon>
        <taxon>Hexapoda</taxon>
        <taxon>Insecta</taxon>
        <taxon>Pterygota</taxon>
        <taxon>Neoptera</taxon>
        <taxon>Endopterygota</taxon>
        <taxon>Hymenoptera</taxon>
        <taxon>Apocrita</taxon>
        <taxon>Aculeata</taxon>
        <taxon>Apoidea</taxon>
        <taxon>Anthophila</taxon>
        <taxon>Apidae</taxon>
        <taxon>Frieseomelitta</taxon>
    </lineage>
</organism>
<comment type="caution">
    <text evidence="3">The sequence shown here is derived from an EMBL/GenBank/DDBJ whole genome shotgun (WGS) entry which is preliminary data.</text>
</comment>
<proteinExistence type="predicted"/>
<feature type="compositionally biased region" description="Polar residues" evidence="2">
    <location>
        <begin position="618"/>
        <end position="630"/>
    </location>
</feature>
<reference evidence="3" key="1">
    <citation type="submission" date="2019-11" db="EMBL/GenBank/DDBJ databases">
        <title>The nuclear and mitochondrial genomes of Frieseomelitta varia - a highly eusocial stingless bee (Meliponini) with a permanently sterile worker caste.</title>
        <authorList>
            <person name="Freitas F.C.P."/>
            <person name="Lourenco A.P."/>
            <person name="Nunes F.M.F."/>
            <person name="Paschoal A.R."/>
            <person name="Abreu F.C.P."/>
            <person name="Barbin F.O."/>
            <person name="Bataglia L."/>
            <person name="Cardoso-Junior C.A.M."/>
            <person name="Cervoni M.S."/>
            <person name="Silva S.R."/>
            <person name="Dalarmi F."/>
            <person name="Del Lama M.A."/>
            <person name="Depintor T.S."/>
            <person name="Ferreira K.M."/>
            <person name="Goria P.S."/>
            <person name="Jaskot M.C."/>
            <person name="Lago D.C."/>
            <person name="Luna-Lucena D."/>
            <person name="Moda L.M."/>
            <person name="Nascimento L."/>
            <person name="Pedrino M."/>
            <person name="Rabico F.O."/>
            <person name="Sanches F.C."/>
            <person name="Santos D.E."/>
            <person name="Santos C.G."/>
            <person name="Vieira J."/>
            <person name="Lopes T.F."/>
            <person name="Barchuk A.R."/>
            <person name="Hartfelder K."/>
            <person name="Simoes Z.L.P."/>
            <person name="Bitondi M.M.G."/>
            <person name="Pinheiro D.G."/>
        </authorList>
    </citation>
    <scope>NUCLEOTIDE SEQUENCE</scope>
    <source>
        <strain evidence="3">USP_RPSP 00005682</strain>
        <tissue evidence="3">Whole individual</tissue>
    </source>
</reference>
<evidence type="ECO:0000313" key="3">
    <source>
        <dbReference type="EMBL" id="KAF3426543.1"/>
    </source>
</evidence>
<feature type="region of interest" description="Disordered" evidence="2">
    <location>
        <begin position="612"/>
        <end position="636"/>
    </location>
</feature>
<accession>A0A833SH28</accession>
<name>A0A833SH28_9HYME</name>
<keyword evidence="4" id="KW-1185">Reference proteome</keyword>
<feature type="compositionally biased region" description="Basic and acidic residues" evidence="2">
    <location>
        <begin position="65"/>
        <end position="74"/>
    </location>
</feature>
<evidence type="ECO:0000256" key="1">
    <source>
        <dbReference type="SAM" id="Coils"/>
    </source>
</evidence>
<dbReference type="AlphaFoldDB" id="A0A833SH28"/>
<dbReference type="EMBL" id="WNWW01000312">
    <property type="protein sequence ID" value="KAF3426543.1"/>
    <property type="molecule type" value="Genomic_DNA"/>
</dbReference>
<feature type="coiled-coil region" evidence="1">
    <location>
        <begin position="328"/>
        <end position="390"/>
    </location>
</feature>
<feature type="region of interest" description="Disordered" evidence="2">
    <location>
        <begin position="59"/>
        <end position="78"/>
    </location>
</feature>